<name>A0A0R3TQ28_RODNA</name>
<dbReference type="InterPro" id="IPR054708">
    <property type="entry name" value="MTPAP-like_central"/>
</dbReference>
<feature type="domain" description="Poly(A) RNA polymerase mitochondrial-like central palm" evidence="1">
    <location>
        <begin position="32"/>
        <end position="115"/>
    </location>
</feature>
<proteinExistence type="predicted"/>
<gene>
    <name evidence="2" type="ORF">HNAJ_LOCUS9617</name>
</gene>
<dbReference type="WBParaSite" id="HNAJ_0000962201-mRNA-1">
    <property type="protein sequence ID" value="HNAJ_0000962201-mRNA-1"/>
    <property type="gene ID" value="HNAJ_0000962201"/>
</dbReference>
<reference evidence="2 3" key="2">
    <citation type="submission" date="2018-11" db="EMBL/GenBank/DDBJ databases">
        <authorList>
            <consortium name="Pathogen Informatics"/>
        </authorList>
    </citation>
    <scope>NUCLEOTIDE SEQUENCE [LARGE SCALE GENOMIC DNA]</scope>
</reference>
<dbReference type="AlphaFoldDB" id="A0A0R3TQ28"/>
<dbReference type="OrthoDB" id="2274644at2759"/>
<sequence>MEDLFGLAAIDIDSIVGVVNPNQPCLPLLISSTLLQLKKAFITHLRRFLQEEYPGSKLKLIGSSVSGFATKSSDLGLTMVFAEGSREADTWRSGAKDDQIKARSLHQFFSSARAKPSIHPLTRSLAIFSLCRRSWKYTQS</sequence>
<evidence type="ECO:0000313" key="2">
    <source>
        <dbReference type="EMBL" id="VDO06211.1"/>
    </source>
</evidence>
<dbReference type="EMBL" id="UZAE01012681">
    <property type="protein sequence ID" value="VDO06211.1"/>
    <property type="molecule type" value="Genomic_DNA"/>
</dbReference>
<evidence type="ECO:0000259" key="1">
    <source>
        <dbReference type="Pfam" id="PF22600"/>
    </source>
</evidence>
<evidence type="ECO:0000313" key="3">
    <source>
        <dbReference type="Proteomes" id="UP000278807"/>
    </source>
</evidence>
<reference evidence="4" key="1">
    <citation type="submission" date="2017-02" db="UniProtKB">
        <authorList>
            <consortium name="WormBaseParasite"/>
        </authorList>
    </citation>
    <scope>IDENTIFICATION</scope>
</reference>
<dbReference type="SUPFAM" id="SSF81301">
    <property type="entry name" value="Nucleotidyltransferase"/>
    <property type="match status" value="1"/>
</dbReference>
<accession>A0A0R3TQ28</accession>
<dbReference type="Proteomes" id="UP000278807">
    <property type="component" value="Unassembled WGS sequence"/>
</dbReference>
<keyword evidence="3" id="KW-1185">Reference proteome</keyword>
<dbReference type="InterPro" id="IPR043519">
    <property type="entry name" value="NT_sf"/>
</dbReference>
<dbReference type="Gene3D" id="3.30.460.10">
    <property type="entry name" value="Beta Polymerase, domain 2"/>
    <property type="match status" value="1"/>
</dbReference>
<protein>
    <submittedName>
        <fullName evidence="4">NTP_transf_2 domain-containing protein</fullName>
    </submittedName>
</protein>
<evidence type="ECO:0000313" key="4">
    <source>
        <dbReference type="WBParaSite" id="HNAJ_0000962201-mRNA-1"/>
    </source>
</evidence>
<organism evidence="4">
    <name type="scientific">Rodentolepis nana</name>
    <name type="common">Dwarf tapeworm</name>
    <name type="synonym">Hymenolepis nana</name>
    <dbReference type="NCBI Taxonomy" id="102285"/>
    <lineage>
        <taxon>Eukaryota</taxon>
        <taxon>Metazoa</taxon>
        <taxon>Spiralia</taxon>
        <taxon>Lophotrochozoa</taxon>
        <taxon>Platyhelminthes</taxon>
        <taxon>Cestoda</taxon>
        <taxon>Eucestoda</taxon>
        <taxon>Cyclophyllidea</taxon>
        <taxon>Hymenolepididae</taxon>
        <taxon>Rodentolepis</taxon>
    </lineage>
</organism>
<dbReference type="Pfam" id="PF22600">
    <property type="entry name" value="MTPAP-like_central"/>
    <property type="match status" value="1"/>
</dbReference>